<dbReference type="Gene3D" id="1.10.10.60">
    <property type="entry name" value="Homeodomain-like"/>
    <property type="match status" value="1"/>
</dbReference>
<dbReference type="InterPro" id="IPR018060">
    <property type="entry name" value="HTH_AraC"/>
</dbReference>
<keyword evidence="7" id="KW-1185">Reference proteome</keyword>
<dbReference type="Pfam" id="PF12833">
    <property type="entry name" value="HTH_18"/>
    <property type="match status" value="1"/>
</dbReference>
<name>A0ABT3G5I4_9BACT</name>
<evidence type="ECO:0000256" key="4">
    <source>
        <dbReference type="SAM" id="MobiDB-lite"/>
    </source>
</evidence>
<reference evidence="6" key="1">
    <citation type="submission" date="2022-10" db="EMBL/GenBank/DDBJ databases">
        <title>Luteolibacter sp. GHJ8, whole genome shotgun sequencing project.</title>
        <authorList>
            <person name="Zhao G."/>
            <person name="Shen L."/>
        </authorList>
    </citation>
    <scope>NUCLEOTIDE SEQUENCE</scope>
    <source>
        <strain evidence="6">GHJ8</strain>
    </source>
</reference>
<evidence type="ECO:0000256" key="2">
    <source>
        <dbReference type="ARBA" id="ARBA00023125"/>
    </source>
</evidence>
<dbReference type="Proteomes" id="UP001165653">
    <property type="component" value="Unassembled WGS sequence"/>
</dbReference>
<evidence type="ECO:0000313" key="7">
    <source>
        <dbReference type="Proteomes" id="UP001165653"/>
    </source>
</evidence>
<comment type="caution">
    <text evidence="6">The sequence shown here is derived from an EMBL/GenBank/DDBJ whole genome shotgun (WGS) entry which is preliminary data.</text>
</comment>
<dbReference type="SUPFAM" id="SSF46689">
    <property type="entry name" value="Homeodomain-like"/>
    <property type="match status" value="1"/>
</dbReference>
<keyword evidence="1" id="KW-0805">Transcription regulation</keyword>
<keyword evidence="2" id="KW-0238">DNA-binding</keyword>
<evidence type="ECO:0000256" key="1">
    <source>
        <dbReference type="ARBA" id="ARBA00023015"/>
    </source>
</evidence>
<dbReference type="PROSITE" id="PS01124">
    <property type="entry name" value="HTH_ARAC_FAMILY_2"/>
    <property type="match status" value="1"/>
</dbReference>
<evidence type="ECO:0000313" key="6">
    <source>
        <dbReference type="EMBL" id="MCW1915078.1"/>
    </source>
</evidence>
<dbReference type="EMBL" id="JAPDDR010000008">
    <property type="protein sequence ID" value="MCW1915078.1"/>
    <property type="molecule type" value="Genomic_DNA"/>
</dbReference>
<evidence type="ECO:0000259" key="5">
    <source>
        <dbReference type="PROSITE" id="PS01124"/>
    </source>
</evidence>
<dbReference type="InterPro" id="IPR009057">
    <property type="entry name" value="Homeodomain-like_sf"/>
</dbReference>
<dbReference type="RefSeq" id="WP_264514619.1">
    <property type="nucleotide sequence ID" value="NZ_JAPDDR010000008.1"/>
</dbReference>
<organism evidence="6 7">
    <name type="scientific">Luteolibacter rhizosphaerae</name>
    <dbReference type="NCBI Taxonomy" id="2989719"/>
    <lineage>
        <taxon>Bacteria</taxon>
        <taxon>Pseudomonadati</taxon>
        <taxon>Verrucomicrobiota</taxon>
        <taxon>Verrucomicrobiia</taxon>
        <taxon>Verrucomicrobiales</taxon>
        <taxon>Verrucomicrobiaceae</taxon>
        <taxon>Luteolibacter</taxon>
    </lineage>
</organism>
<protein>
    <submittedName>
        <fullName evidence="6">AraC family transcriptional regulator</fullName>
    </submittedName>
</protein>
<evidence type="ECO:0000256" key="3">
    <source>
        <dbReference type="ARBA" id="ARBA00023163"/>
    </source>
</evidence>
<proteinExistence type="predicted"/>
<feature type="region of interest" description="Disordered" evidence="4">
    <location>
        <begin position="273"/>
        <end position="297"/>
    </location>
</feature>
<feature type="domain" description="HTH araC/xylS-type" evidence="5">
    <location>
        <begin position="186"/>
        <end position="284"/>
    </location>
</feature>
<dbReference type="PANTHER" id="PTHR43280:SF32">
    <property type="entry name" value="TRANSCRIPTIONAL REGULATORY PROTEIN"/>
    <property type="match status" value="1"/>
</dbReference>
<keyword evidence="3" id="KW-0804">Transcription</keyword>
<gene>
    <name evidence="6" type="ORF">OJ996_15940</name>
</gene>
<dbReference type="SMART" id="SM00342">
    <property type="entry name" value="HTH_ARAC"/>
    <property type="match status" value="1"/>
</dbReference>
<dbReference type="PANTHER" id="PTHR43280">
    <property type="entry name" value="ARAC-FAMILY TRANSCRIPTIONAL REGULATOR"/>
    <property type="match status" value="1"/>
</dbReference>
<sequence length="297" mass="33545">MPSRSSIPLYAEIADYAGWLGIQSYGDLAQFGVIQLRGGGSLHTPPHRRGFFLLAFGEHGGVIEVLAAAPEQVIEFPGSIFPNRGVKLTQLILFKRELVEAALASPHNEFPFFYFDRPTVWTLKGEETENFRLQIERLAAISGRNSPYQTARLAATLTALLYDLRESHERRTASVANSDLCRDLVCRFDDLVAEHYAARHSVEDYAQLLNVTADHLGDEIKNRTGRNARDIIAARILLEARHLLSHTPLTIAEIADRLHFSEPTHFTRFFKRHSKQTPREYRDSLKSLPASQQEKIA</sequence>
<accession>A0ABT3G5I4</accession>